<comment type="caution">
    <text evidence="1">The sequence shown here is derived from an EMBL/GenBank/DDBJ whole genome shotgun (WGS) entry which is preliminary data.</text>
</comment>
<evidence type="ECO:0008006" key="3">
    <source>
        <dbReference type="Google" id="ProtNLM"/>
    </source>
</evidence>
<evidence type="ECO:0000313" key="2">
    <source>
        <dbReference type="Proteomes" id="UP001500359"/>
    </source>
</evidence>
<dbReference type="EMBL" id="BAAAFD010000005">
    <property type="protein sequence ID" value="GAA0857203.1"/>
    <property type="molecule type" value="Genomic_DNA"/>
</dbReference>
<dbReference type="SUPFAM" id="SSF51735">
    <property type="entry name" value="NAD(P)-binding Rossmann-fold domains"/>
    <property type="match status" value="1"/>
</dbReference>
<gene>
    <name evidence="1" type="ORF">GCM10009114_22070</name>
</gene>
<dbReference type="Proteomes" id="UP001500359">
    <property type="component" value="Unassembled WGS sequence"/>
</dbReference>
<dbReference type="Gene3D" id="3.40.50.720">
    <property type="entry name" value="NAD(P)-binding Rossmann-like Domain"/>
    <property type="match status" value="1"/>
</dbReference>
<protein>
    <recommendedName>
        <fullName evidence="3">Gfo/Idh/MocA-like oxidoreductase N-terminal domain-containing protein</fullName>
    </recommendedName>
</protein>
<keyword evidence="2" id="KW-1185">Reference proteome</keyword>
<dbReference type="InterPro" id="IPR036291">
    <property type="entry name" value="NAD(P)-bd_dom_sf"/>
</dbReference>
<dbReference type="PANTHER" id="PTHR43377">
    <property type="entry name" value="BILIVERDIN REDUCTASE A"/>
    <property type="match status" value="1"/>
</dbReference>
<evidence type="ECO:0000313" key="1">
    <source>
        <dbReference type="EMBL" id="GAA0857203.1"/>
    </source>
</evidence>
<dbReference type="PANTHER" id="PTHR43377:SF1">
    <property type="entry name" value="BILIVERDIN REDUCTASE A"/>
    <property type="match status" value="1"/>
</dbReference>
<name>A0ABN1LKD6_9ALTE</name>
<organism evidence="1 2">
    <name type="scientific">Aliiglaciecola litoralis</name>
    <dbReference type="NCBI Taxonomy" id="582857"/>
    <lineage>
        <taxon>Bacteria</taxon>
        <taxon>Pseudomonadati</taxon>
        <taxon>Pseudomonadota</taxon>
        <taxon>Gammaproteobacteria</taxon>
        <taxon>Alteromonadales</taxon>
        <taxon>Alteromonadaceae</taxon>
        <taxon>Aliiglaciecola</taxon>
    </lineage>
</organism>
<accession>A0ABN1LKD6</accession>
<proteinExistence type="predicted"/>
<reference evidence="1 2" key="1">
    <citation type="journal article" date="2019" name="Int. J. Syst. Evol. Microbiol.">
        <title>The Global Catalogue of Microorganisms (GCM) 10K type strain sequencing project: providing services to taxonomists for standard genome sequencing and annotation.</title>
        <authorList>
            <consortium name="The Broad Institute Genomics Platform"/>
            <consortium name="The Broad Institute Genome Sequencing Center for Infectious Disease"/>
            <person name="Wu L."/>
            <person name="Ma J."/>
        </authorList>
    </citation>
    <scope>NUCLEOTIDE SEQUENCE [LARGE SCALE GENOMIC DNA]</scope>
    <source>
        <strain evidence="1 2">JCM 15896</strain>
    </source>
</reference>
<sequence length="314" mass="34911">MKRILLVGAGNLGSRHLQSIAKLEQPVNVVVVEPNIQAREIAKSRWQEIPTSAIHSLSFVSMNDLEPGFDIAVVATLSIDRLPIIKRLIELQVPNILSEKVIFQSVQLYQQALDFLATSNSQIYINYIYRFSNVIQDIQRECAKKVVNLDVNAGNVELGCNLIHYLDLGAFLNSGADITKLEVDVLAVQNNNPRHTSLKSFYGVATAEYSNGAILRASLLDDPSIDYTLKATADSHQYLINETKRKAYFTDKPLCEFDAPRVSDTTLEVINSLQQNRCVLPTLSDAFKVNQLMLDSLNMSHFGADDASLLCPIT</sequence>
<dbReference type="InterPro" id="IPR051450">
    <property type="entry name" value="Gfo/Idh/MocA_Oxidoreductases"/>
</dbReference>
<dbReference type="RefSeq" id="WP_343859895.1">
    <property type="nucleotide sequence ID" value="NZ_BAAAFD010000005.1"/>
</dbReference>